<keyword evidence="1" id="KW-1133">Transmembrane helix</keyword>
<feature type="transmembrane region" description="Helical" evidence="1">
    <location>
        <begin position="96"/>
        <end position="117"/>
    </location>
</feature>
<name>A0A1G8BP29_9MICC</name>
<evidence type="ECO:0000313" key="3">
    <source>
        <dbReference type="Proteomes" id="UP000199258"/>
    </source>
</evidence>
<feature type="transmembrane region" description="Helical" evidence="1">
    <location>
        <begin position="63"/>
        <end position="84"/>
    </location>
</feature>
<keyword evidence="3" id="KW-1185">Reference proteome</keyword>
<gene>
    <name evidence="2" type="ORF">SAMN04488693_10113</name>
</gene>
<feature type="transmembrane region" description="Helical" evidence="1">
    <location>
        <begin position="246"/>
        <end position="267"/>
    </location>
</feature>
<keyword evidence="1" id="KW-0812">Transmembrane</keyword>
<feature type="transmembrane region" description="Helical" evidence="1">
    <location>
        <begin position="35"/>
        <end position="57"/>
    </location>
</feature>
<feature type="transmembrane region" description="Helical" evidence="1">
    <location>
        <begin position="443"/>
        <end position="464"/>
    </location>
</feature>
<dbReference type="EMBL" id="FNDT01000001">
    <property type="protein sequence ID" value="SDH34946.1"/>
    <property type="molecule type" value="Genomic_DNA"/>
</dbReference>
<feature type="transmembrane region" description="Helical" evidence="1">
    <location>
        <begin position="330"/>
        <end position="351"/>
    </location>
</feature>
<feature type="transmembrane region" description="Helical" evidence="1">
    <location>
        <begin position="484"/>
        <end position="503"/>
    </location>
</feature>
<proteinExistence type="predicted"/>
<feature type="transmembrane region" description="Helical" evidence="1">
    <location>
        <begin position="190"/>
        <end position="209"/>
    </location>
</feature>
<evidence type="ECO:0000313" key="2">
    <source>
        <dbReference type="EMBL" id="SDH34946.1"/>
    </source>
</evidence>
<keyword evidence="1" id="KW-0472">Membrane</keyword>
<feature type="transmembrane region" description="Helical" evidence="1">
    <location>
        <begin position="6"/>
        <end position="28"/>
    </location>
</feature>
<accession>A0A1G8BP29</accession>
<sequence>MSWWAALPAIVTAIALLLIPGLLFSAALRARGHLAVGLVPMFSVALAGVTGIVAAFLGLEWSVLTFLLLSLVLCAIAFGVTRLIDARFARTFSPRLDRYSMTAALAGLAIGGAASVYNISRALGAPDNIAQRYDNVYHLNAVRYVLEEGQASSLTLGRMVNPDAGIAIYPAAWHSFASIVAQLSGQPIPVAINALNIVICSLVWPLSAVLLTRVIVGPRPFAILFAGIFSAAFPAFPLGLLDFGPLYPNLLSYSILPAVLAVVVSVLRSPGRSGLSPIGSFIALAAGLAGLFTAQPNGFSALLALSLPPLVWRWWTWARTGYRSGAARSLVVPGVVGAVSATAFVAVWQALLITGYDNWLPFNDSRWDAIGEALTSAPHGRDAAVVLGIATAAGIFGILKGRAPLWLLGVFAVAVLLYVVAANEPRGLVRMALTGSWYQDPQRLASLLPIPTIVVAAFGAALLITSGRRLVQRILNADGSRQRVSAILAGTLTLAFVALGALYSQRGPIDQMVVATHLNHTYAGNPTILSPAERELLERLDETVPDDAVVGVNPWNGSALAYAFSGTEVTQYHMGKLSADLSLIARELDAADAASEACAVAEELGVEYVLDFGSYYLLDRPLAHSYPAFDEADGAPNYELVDEEGDAKLYEVTNCG</sequence>
<dbReference type="InterPro" id="IPR046671">
    <property type="entry name" value="DUF6541"/>
</dbReference>
<feature type="transmembrane region" description="Helical" evidence="1">
    <location>
        <begin position="406"/>
        <end position="423"/>
    </location>
</feature>
<dbReference type="Proteomes" id="UP000199258">
    <property type="component" value="Unassembled WGS sequence"/>
</dbReference>
<feature type="transmembrane region" description="Helical" evidence="1">
    <location>
        <begin position="274"/>
        <end position="292"/>
    </location>
</feature>
<evidence type="ECO:0000256" key="1">
    <source>
        <dbReference type="SAM" id="Phobius"/>
    </source>
</evidence>
<reference evidence="2 3" key="1">
    <citation type="submission" date="2016-10" db="EMBL/GenBank/DDBJ databases">
        <authorList>
            <person name="de Groot N.N."/>
        </authorList>
    </citation>
    <scope>NUCLEOTIDE SEQUENCE [LARGE SCALE GENOMIC DNA]</scope>
    <source>
        <strain evidence="2 3">NP_1H</strain>
    </source>
</reference>
<feature type="transmembrane region" description="Helical" evidence="1">
    <location>
        <begin position="383"/>
        <end position="399"/>
    </location>
</feature>
<dbReference type="STRING" id="335973.SAMN04488693_10113"/>
<dbReference type="Pfam" id="PF20176">
    <property type="entry name" value="DUF6541"/>
    <property type="match status" value="1"/>
</dbReference>
<organism evidence="2 3">
    <name type="scientific">Arthrobacter subterraneus</name>
    <dbReference type="NCBI Taxonomy" id="335973"/>
    <lineage>
        <taxon>Bacteria</taxon>
        <taxon>Bacillati</taxon>
        <taxon>Actinomycetota</taxon>
        <taxon>Actinomycetes</taxon>
        <taxon>Micrococcales</taxon>
        <taxon>Micrococcaceae</taxon>
        <taxon>Arthrobacter</taxon>
    </lineage>
</organism>
<dbReference type="RefSeq" id="WP_090584072.1">
    <property type="nucleotide sequence ID" value="NZ_FNDT01000001.1"/>
</dbReference>
<protein>
    <submittedName>
        <fullName evidence="2">Uncharacterized protein</fullName>
    </submittedName>
</protein>
<feature type="transmembrane region" description="Helical" evidence="1">
    <location>
        <begin position="298"/>
        <end position="318"/>
    </location>
</feature>
<dbReference type="OrthoDB" id="3169698at2"/>
<dbReference type="AlphaFoldDB" id="A0A1G8BP29"/>
<feature type="transmembrane region" description="Helical" evidence="1">
    <location>
        <begin position="221"/>
        <end position="240"/>
    </location>
</feature>